<evidence type="ECO:0000313" key="3">
    <source>
        <dbReference type="Proteomes" id="UP000000311"/>
    </source>
</evidence>
<reference evidence="2 3" key="1">
    <citation type="journal article" date="2010" name="Science">
        <title>Genomic comparison of the ants Camponotus floridanus and Harpegnathos saltator.</title>
        <authorList>
            <person name="Bonasio R."/>
            <person name="Zhang G."/>
            <person name="Ye C."/>
            <person name="Mutti N.S."/>
            <person name="Fang X."/>
            <person name="Qin N."/>
            <person name="Donahue G."/>
            <person name="Yang P."/>
            <person name="Li Q."/>
            <person name="Li C."/>
            <person name="Zhang P."/>
            <person name="Huang Z."/>
            <person name="Berger S.L."/>
            <person name="Reinberg D."/>
            <person name="Wang J."/>
            <person name="Liebig J."/>
        </authorList>
    </citation>
    <scope>NUCLEOTIDE SEQUENCE [LARGE SCALE GENOMIC DNA]</scope>
    <source>
        <strain evidence="3">C129</strain>
    </source>
</reference>
<keyword evidence="1" id="KW-0812">Transmembrane</keyword>
<gene>
    <name evidence="2" type="ORF">EAG_15808</name>
</gene>
<evidence type="ECO:0000256" key="1">
    <source>
        <dbReference type="SAM" id="Phobius"/>
    </source>
</evidence>
<keyword evidence="3" id="KW-1185">Reference proteome</keyword>
<keyword evidence="1" id="KW-0472">Membrane</keyword>
<sequence length="194" mass="22204">MKCTSTTKFEANRMGTLISMKMIFVVEDIEILKSLLLGTVRKIQDLFHPVARLLAFDGITRHYHNCAITDNIYDSASKLYLDALNPFSIWTAGAYGGREVANSVAIPKNKDPDFLSYLMSHDESPERIRKLRVSLLLLFYPPLSAFILYGELLINMIWINDESEKTIYKDHSPAIRQVIYCECVSNLMNKLSKF</sequence>
<accession>E2AUF6</accession>
<name>E2AUF6_CAMFO</name>
<proteinExistence type="predicted"/>
<dbReference type="AlphaFoldDB" id="E2AUF6"/>
<feature type="transmembrane region" description="Helical" evidence="1">
    <location>
        <begin position="135"/>
        <end position="159"/>
    </location>
</feature>
<keyword evidence="1" id="KW-1133">Transmembrane helix</keyword>
<dbReference type="EMBL" id="GL442820">
    <property type="protein sequence ID" value="EFN62915.1"/>
    <property type="molecule type" value="Genomic_DNA"/>
</dbReference>
<dbReference type="InParanoid" id="E2AUF6"/>
<protein>
    <submittedName>
        <fullName evidence="2">Uncharacterized protein</fullName>
    </submittedName>
</protein>
<organism evidence="3">
    <name type="scientific">Camponotus floridanus</name>
    <name type="common">Florida carpenter ant</name>
    <dbReference type="NCBI Taxonomy" id="104421"/>
    <lineage>
        <taxon>Eukaryota</taxon>
        <taxon>Metazoa</taxon>
        <taxon>Ecdysozoa</taxon>
        <taxon>Arthropoda</taxon>
        <taxon>Hexapoda</taxon>
        <taxon>Insecta</taxon>
        <taxon>Pterygota</taxon>
        <taxon>Neoptera</taxon>
        <taxon>Endopterygota</taxon>
        <taxon>Hymenoptera</taxon>
        <taxon>Apocrita</taxon>
        <taxon>Aculeata</taxon>
        <taxon>Formicoidea</taxon>
        <taxon>Formicidae</taxon>
        <taxon>Formicinae</taxon>
        <taxon>Camponotus</taxon>
    </lineage>
</organism>
<evidence type="ECO:0000313" key="2">
    <source>
        <dbReference type="EMBL" id="EFN62915.1"/>
    </source>
</evidence>
<dbReference type="Proteomes" id="UP000000311">
    <property type="component" value="Unassembled WGS sequence"/>
</dbReference>